<comment type="caution">
    <text evidence="2">The sequence shown here is derived from an EMBL/GenBank/DDBJ whole genome shotgun (WGS) entry which is preliminary data.</text>
</comment>
<protein>
    <submittedName>
        <fullName evidence="2">Uncharacterized protein</fullName>
    </submittedName>
</protein>
<sequence>MSDFDYDDQDDLMSLDDLDDEENSDYFSGSDDWGDSYDDMDSEAWDREYRGDDVLEELEDDPWALS</sequence>
<name>A0A841RGB5_9SPIO</name>
<proteinExistence type="predicted"/>
<dbReference type="EMBL" id="JACHGJ010000009">
    <property type="protein sequence ID" value="MBB6482050.1"/>
    <property type="molecule type" value="Genomic_DNA"/>
</dbReference>
<evidence type="ECO:0000313" key="3">
    <source>
        <dbReference type="Proteomes" id="UP000587760"/>
    </source>
</evidence>
<dbReference type="Proteomes" id="UP000587760">
    <property type="component" value="Unassembled WGS sequence"/>
</dbReference>
<dbReference type="RefSeq" id="WP_184748286.1">
    <property type="nucleotide sequence ID" value="NZ_JACHGJ010000009.1"/>
</dbReference>
<accession>A0A841RGB5</accession>
<feature type="compositionally biased region" description="Acidic residues" evidence="1">
    <location>
        <begin position="1"/>
        <end position="24"/>
    </location>
</feature>
<reference evidence="2 3" key="1">
    <citation type="submission" date="2020-08" db="EMBL/GenBank/DDBJ databases">
        <title>Genomic Encyclopedia of Type Strains, Phase IV (KMG-IV): sequencing the most valuable type-strain genomes for metagenomic binning, comparative biology and taxonomic classification.</title>
        <authorList>
            <person name="Goeker M."/>
        </authorList>
    </citation>
    <scope>NUCLEOTIDE SEQUENCE [LARGE SCALE GENOMIC DNA]</scope>
    <source>
        <strain evidence="2 3">DSM 2461</strain>
    </source>
</reference>
<dbReference type="AlphaFoldDB" id="A0A841RGB5"/>
<evidence type="ECO:0000256" key="1">
    <source>
        <dbReference type="SAM" id="MobiDB-lite"/>
    </source>
</evidence>
<organism evidence="2 3">
    <name type="scientific">Spirochaeta isovalerica</name>
    <dbReference type="NCBI Taxonomy" id="150"/>
    <lineage>
        <taxon>Bacteria</taxon>
        <taxon>Pseudomonadati</taxon>
        <taxon>Spirochaetota</taxon>
        <taxon>Spirochaetia</taxon>
        <taxon>Spirochaetales</taxon>
        <taxon>Spirochaetaceae</taxon>
        <taxon>Spirochaeta</taxon>
    </lineage>
</organism>
<feature type="region of interest" description="Disordered" evidence="1">
    <location>
        <begin position="1"/>
        <end position="40"/>
    </location>
</feature>
<keyword evidence="3" id="KW-1185">Reference proteome</keyword>
<gene>
    <name evidence="2" type="ORF">HNR50_003738</name>
</gene>
<evidence type="ECO:0000313" key="2">
    <source>
        <dbReference type="EMBL" id="MBB6482050.1"/>
    </source>
</evidence>